<dbReference type="PROSITE" id="PS00028">
    <property type="entry name" value="ZINC_FINGER_C2H2_1"/>
    <property type="match status" value="1"/>
</dbReference>
<dbReference type="InterPro" id="IPR013087">
    <property type="entry name" value="Znf_C2H2_type"/>
</dbReference>
<feature type="compositionally biased region" description="Pro residues" evidence="2">
    <location>
        <begin position="278"/>
        <end position="294"/>
    </location>
</feature>
<feature type="compositionally biased region" description="Acidic residues" evidence="2">
    <location>
        <begin position="425"/>
        <end position="441"/>
    </location>
</feature>
<feature type="region of interest" description="Disordered" evidence="2">
    <location>
        <begin position="278"/>
        <end position="487"/>
    </location>
</feature>
<feature type="compositionally biased region" description="Acidic residues" evidence="2">
    <location>
        <begin position="307"/>
        <end position="317"/>
    </location>
</feature>
<reference evidence="4 5" key="1">
    <citation type="journal article" date="2021" name="Environ. Microbiol.">
        <title>Gene family expansions and transcriptome signatures uncover fungal adaptations to wood decay.</title>
        <authorList>
            <person name="Hage H."/>
            <person name="Miyauchi S."/>
            <person name="Viragh M."/>
            <person name="Drula E."/>
            <person name="Min B."/>
            <person name="Chaduli D."/>
            <person name="Navarro D."/>
            <person name="Favel A."/>
            <person name="Norest M."/>
            <person name="Lesage-Meessen L."/>
            <person name="Balint B."/>
            <person name="Merenyi Z."/>
            <person name="de Eugenio L."/>
            <person name="Morin E."/>
            <person name="Martinez A.T."/>
            <person name="Baldrian P."/>
            <person name="Stursova M."/>
            <person name="Martinez M.J."/>
            <person name="Novotny C."/>
            <person name="Magnuson J.K."/>
            <person name="Spatafora J.W."/>
            <person name="Maurice S."/>
            <person name="Pangilinan J."/>
            <person name="Andreopoulos W."/>
            <person name="LaButti K."/>
            <person name="Hundley H."/>
            <person name="Na H."/>
            <person name="Kuo A."/>
            <person name="Barry K."/>
            <person name="Lipzen A."/>
            <person name="Henrissat B."/>
            <person name="Riley R."/>
            <person name="Ahrendt S."/>
            <person name="Nagy L.G."/>
            <person name="Grigoriev I.V."/>
            <person name="Martin F."/>
            <person name="Rosso M.N."/>
        </authorList>
    </citation>
    <scope>NUCLEOTIDE SEQUENCE [LARGE SCALE GENOMIC DNA]</scope>
    <source>
        <strain evidence="4 5">CIRM-BRFM 1785</strain>
    </source>
</reference>
<organism evidence="4 5">
    <name type="scientific">Rhodofomes roseus</name>
    <dbReference type="NCBI Taxonomy" id="34475"/>
    <lineage>
        <taxon>Eukaryota</taxon>
        <taxon>Fungi</taxon>
        <taxon>Dikarya</taxon>
        <taxon>Basidiomycota</taxon>
        <taxon>Agaricomycotina</taxon>
        <taxon>Agaricomycetes</taxon>
        <taxon>Polyporales</taxon>
        <taxon>Rhodofomes</taxon>
    </lineage>
</organism>
<evidence type="ECO:0000259" key="3">
    <source>
        <dbReference type="PROSITE" id="PS50157"/>
    </source>
</evidence>
<comment type="caution">
    <text evidence="4">The sequence shown here is derived from an EMBL/GenBank/DDBJ whole genome shotgun (WGS) entry which is preliminary data.</text>
</comment>
<evidence type="ECO:0000313" key="5">
    <source>
        <dbReference type="Proteomes" id="UP000814176"/>
    </source>
</evidence>
<feature type="compositionally biased region" description="Polar residues" evidence="2">
    <location>
        <begin position="338"/>
        <end position="349"/>
    </location>
</feature>
<dbReference type="PROSITE" id="PS50157">
    <property type="entry name" value="ZINC_FINGER_C2H2_2"/>
    <property type="match status" value="2"/>
</dbReference>
<keyword evidence="1" id="KW-0863">Zinc-finger</keyword>
<name>A0ABQ8K2Q5_9APHY</name>
<feature type="domain" description="C2H2-type" evidence="3">
    <location>
        <begin position="60"/>
        <end position="90"/>
    </location>
</feature>
<feature type="domain" description="C2H2-type" evidence="3">
    <location>
        <begin position="92"/>
        <end position="117"/>
    </location>
</feature>
<keyword evidence="1" id="KW-0862">Zinc</keyword>
<feature type="compositionally biased region" description="Pro residues" evidence="2">
    <location>
        <begin position="221"/>
        <end position="231"/>
    </location>
</feature>
<proteinExistence type="predicted"/>
<sequence>MVRAHMKQTVSNSRLPDTDPSFSHFCHCPVADHAYIQPDEKKETHKKKTPVKKKVETGSWPCRMNGCNKVFAREADLKRHQRTTKTHSMPGFACPQCDATFTRTDALRRHQKSRHNGIVIAPVEQDRVNTTIDNDAESSGSRSRSVTPSKEGEGSSANGSPPHAVAQPGTSGPGSYYRSHTMNQSYIPPRPHSGMVMDPHYSQSIGPPTSAARLHQATWSGPPPPPWAEAPPPPGHPMYHMPPPGYYPPQYRYGVPPPGMPLPPHMHMPPEYMGHPPYGAPYPPPPHGAAPPPHNGSASPPQREKDDGESDDAEMEEGSSRGSPAIDPSLEQPAQALHPSSTQAGQQEPPSAEAGGESISQSEAEAAVKAVLALQKAGAAPTPAPDAEAEQAAPAAASQPAAKPEVPEQSSEQPPSSVSAPDASADLDMDADADGEADGDGEEVKGDAVDNSSASKAPQGEIVTEDGVAMLNPAELLTQESLASPPP</sequence>
<dbReference type="InterPro" id="IPR036236">
    <property type="entry name" value="Znf_C2H2_sf"/>
</dbReference>
<dbReference type="EMBL" id="JADCUA010000031">
    <property type="protein sequence ID" value="KAH9830508.1"/>
    <property type="molecule type" value="Genomic_DNA"/>
</dbReference>
<evidence type="ECO:0000256" key="1">
    <source>
        <dbReference type="PROSITE-ProRule" id="PRU00042"/>
    </source>
</evidence>
<evidence type="ECO:0000256" key="2">
    <source>
        <dbReference type="SAM" id="MobiDB-lite"/>
    </source>
</evidence>
<keyword evidence="5" id="KW-1185">Reference proteome</keyword>
<dbReference type="Pfam" id="PF00096">
    <property type="entry name" value="zf-C2H2"/>
    <property type="match status" value="2"/>
</dbReference>
<dbReference type="Proteomes" id="UP000814176">
    <property type="component" value="Unassembled WGS sequence"/>
</dbReference>
<protein>
    <recommendedName>
        <fullName evidence="3">C2H2-type domain-containing protein</fullName>
    </recommendedName>
</protein>
<feature type="region of interest" description="Disordered" evidence="2">
    <location>
        <begin position="112"/>
        <end position="231"/>
    </location>
</feature>
<keyword evidence="1" id="KW-0479">Metal-binding</keyword>
<gene>
    <name evidence="4" type="ORF">C8Q71DRAFT_862516</name>
</gene>
<dbReference type="SMART" id="SM00355">
    <property type="entry name" value="ZnF_C2H2"/>
    <property type="match status" value="2"/>
</dbReference>
<dbReference type="RefSeq" id="XP_047773812.1">
    <property type="nucleotide sequence ID" value="XM_047928039.1"/>
</dbReference>
<feature type="compositionally biased region" description="Polar residues" evidence="2">
    <location>
        <begin position="478"/>
        <end position="487"/>
    </location>
</feature>
<dbReference type="SUPFAM" id="SSF57667">
    <property type="entry name" value="beta-beta-alpha zinc fingers"/>
    <property type="match status" value="1"/>
</dbReference>
<dbReference type="Gene3D" id="3.30.160.60">
    <property type="entry name" value="Classic Zinc Finger"/>
    <property type="match status" value="2"/>
</dbReference>
<feature type="compositionally biased region" description="Low complexity" evidence="2">
    <location>
        <begin position="363"/>
        <end position="381"/>
    </location>
</feature>
<feature type="compositionally biased region" description="Low complexity" evidence="2">
    <location>
        <begin position="390"/>
        <end position="424"/>
    </location>
</feature>
<accession>A0ABQ8K2Q5</accession>
<evidence type="ECO:0000313" key="4">
    <source>
        <dbReference type="EMBL" id="KAH9830508.1"/>
    </source>
</evidence>
<dbReference type="GeneID" id="72008771"/>